<dbReference type="Gramene" id="TraesCAD_scaffold_024161_01G000100.1">
    <property type="protein sequence ID" value="TraesCAD_scaffold_024161_01G000100.1"/>
    <property type="gene ID" value="TraesCAD_scaffold_024161_01G000100"/>
</dbReference>
<evidence type="ECO:0000313" key="2">
    <source>
        <dbReference type="EnsemblPlants" id="TraesCS5D02G274600.1.cds1"/>
    </source>
</evidence>
<dbReference type="Gramene" id="TraesCLE_scaffold_115232_01G000100.1">
    <property type="protein sequence ID" value="TraesCLE_scaffold_115232_01G000100.1"/>
    <property type="gene ID" value="TraesCLE_scaffold_115232_01G000100"/>
</dbReference>
<feature type="region of interest" description="Disordered" evidence="1">
    <location>
        <begin position="237"/>
        <end position="375"/>
    </location>
</feature>
<dbReference type="Gramene" id="TraesROB_scaffold_011757_01G000400.1">
    <property type="protein sequence ID" value="TraesROB_scaffold_011757_01G000400.1"/>
    <property type="gene ID" value="TraesROB_scaffold_011757_01G000400"/>
</dbReference>
<dbReference type="Gramene" id="TraesWEE_scaffold_115407_01G000100.1">
    <property type="protein sequence ID" value="TraesWEE_scaffold_115407_01G000100.1"/>
    <property type="gene ID" value="TraesWEE_scaffold_115407_01G000100"/>
</dbReference>
<protein>
    <submittedName>
        <fullName evidence="2">Uncharacterized protein</fullName>
    </submittedName>
</protein>
<evidence type="ECO:0000256" key="1">
    <source>
        <dbReference type="SAM" id="MobiDB-lite"/>
    </source>
</evidence>
<dbReference type="Gramene" id="TraesMAC5D03G03140560.1">
    <property type="protein sequence ID" value="TraesMAC5D03G03140560.1.CDS1"/>
    <property type="gene ID" value="TraesMAC5D03G03140560"/>
</dbReference>
<feature type="compositionally biased region" description="Polar residues" evidence="1">
    <location>
        <begin position="341"/>
        <end position="363"/>
    </location>
</feature>
<name>A0A3B6MU10_WHEAT</name>
<dbReference type="Proteomes" id="UP000019116">
    <property type="component" value="Chromosome 5D"/>
</dbReference>
<accession>A0A3B6MU10</accession>
<dbReference type="Gramene" id="TraesCS5D03G0629100.1">
    <property type="protein sequence ID" value="TraesCS5D03G0629100.1.CDS1"/>
    <property type="gene ID" value="TraesCS5D03G0629100"/>
</dbReference>
<organism evidence="2">
    <name type="scientific">Triticum aestivum</name>
    <name type="common">Wheat</name>
    <dbReference type="NCBI Taxonomy" id="4565"/>
    <lineage>
        <taxon>Eukaryota</taxon>
        <taxon>Viridiplantae</taxon>
        <taxon>Streptophyta</taxon>
        <taxon>Embryophyta</taxon>
        <taxon>Tracheophyta</taxon>
        <taxon>Spermatophyta</taxon>
        <taxon>Magnoliopsida</taxon>
        <taxon>Liliopsida</taxon>
        <taxon>Poales</taxon>
        <taxon>Poaceae</taxon>
        <taxon>BOP clade</taxon>
        <taxon>Pooideae</taxon>
        <taxon>Triticodae</taxon>
        <taxon>Triticeae</taxon>
        <taxon>Triticinae</taxon>
        <taxon>Triticum</taxon>
    </lineage>
</organism>
<dbReference type="Gramene" id="TraesCS5D02G274600.1">
    <property type="protein sequence ID" value="TraesCS5D02G274600.1.cds1"/>
    <property type="gene ID" value="TraesCS5D02G274600"/>
</dbReference>
<reference evidence="2" key="2">
    <citation type="submission" date="2018-10" db="UniProtKB">
        <authorList>
            <consortium name="EnsemblPlants"/>
        </authorList>
    </citation>
    <scope>IDENTIFICATION</scope>
</reference>
<reference evidence="2" key="1">
    <citation type="submission" date="2018-08" db="EMBL/GenBank/DDBJ databases">
        <authorList>
            <person name="Rossello M."/>
        </authorList>
    </citation>
    <scope>NUCLEOTIDE SEQUENCE [LARGE SCALE GENOMIC DNA]</scope>
    <source>
        <strain evidence="2">cv. Chinese Spring</strain>
    </source>
</reference>
<feature type="compositionally biased region" description="Basic and acidic residues" evidence="1">
    <location>
        <begin position="246"/>
        <end position="277"/>
    </location>
</feature>
<feature type="compositionally biased region" description="Basic and acidic residues" evidence="1">
    <location>
        <begin position="310"/>
        <end position="325"/>
    </location>
</feature>
<sequence>MSASTNAVMAHFLRASSAFFSSSLASFGPLATSSFPFPWRSGFTGKGFCRGGDVAGILRASPLLGTEIARLTPISARRPSTVCRSMMLSSFRASSCLFINENSSPWATGALFPFLSSSDLGCRRGVCSIVILFMTSSGSLLTARLPAFRPYPSSASAAFSSGGTRSPHWNLRLALFHSGSMLLVVRRIPDSSMPTPPPVVPAAVTSAANPFPLRENSLWPSWSWSSPLARSASLWGGGSAGVSGKGGERTELAREKSPSRGLKRSEKAGGLEERRLNSAESAKGARTGEPSAPRPVRMESAKGWSGSLGRYERRSPGPEGKAVERSKRRSSASPPAETPERNGSPSTPMGTLARSSGRSSSRNLMEAFMVGGGGG</sequence>
<dbReference type="Gramene" id="TraesSYM5D03G03081550.1">
    <property type="protein sequence ID" value="TraesSYM5D03G03081550.1.CDS1"/>
    <property type="gene ID" value="TraesSYM5D03G03081550"/>
</dbReference>
<dbReference type="EnsemblPlants" id="TraesCS5D02G274600.1">
    <property type="protein sequence ID" value="TraesCS5D02G274600.1.cds1"/>
    <property type="gene ID" value="TraesCS5D02G274600"/>
</dbReference>
<keyword evidence="3" id="KW-1185">Reference proteome</keyword>
<proteinExistence type="predicted"/>
<evidence type="ECO:0000313" key="3">
    <source>
        <dbReference type="Proteomes" id="UP000019116"/>
    </source>
</evidence>
<dbReference type="AlphaFoldDB" id="A0A3B6MU10"/>